<keyword evidence="2" id="KW-0472">Membrane</keyword>
<dbReference type="Proteomes" id="UP000017559">
    <property type="component" value="Unassembled WGS sequence"/>
</dbReference>
<accession>V2XG90</accession>
<keyword evidence="2" id="KW-1133">Transmembrane helix</keyword>
<feature type="region of interest" description="Disordered" evidence="1">
    <location>
        <begin position="55"/>
        <end position="99"/>
    </location>
</feature>
<evidence type="ECO:0000256" key="1">
    <source>
        <dbReference type="SAM" id="MobiDB-lite"/>
    </source>
</evidence>
<proteinExistence type="predicted"/>
<organism evidence="3 4">
    <name type="scientific">Moniliophthora roreri (strain MCA 2997)</name>
    <name type="common">Cocoa frosty pod rot fungus</name>
    <name type="synonym">Crinipellis roreri</name>
    <dbReference type="NCBI Taxonomy" id="1381753"/>
    <lineage>
        <taxon>Eukaryota</taxon>
        <taxon>Fungi</taxon>
        <taxon>Dikarya</taxon>
        <taxon>Basidiomycota</taxon>
        <taxon>Agaricomycotina</taxon>
        <taxon>Agaricomycetes</taxon>
        <taxon>Agaricomycetidae</taxon>
        <taxon>Agaricales</taxon>
        <taxon>Marasmiineae</taxon>
        <taxon>Marasmiaceae</taxon>
        <taxon>Moniliophthora</taxon>
    </lineage>
</organism>
<feature type="transmembrane region" description="Helical" evidence="2">
    <location>
        <begin position="32"/>
        <end position="51"/>
    </location>
</feature>
<sequence>MCGGRHTWRYICSAYLYTALLELNSTRSMQRVSIIAIFIFLMSLLVVSALVPPERSSLSSSVPDGVDKDSLSSLQGRDTIPDEQPKARPRRFFRPRMHP</sequence>
<keyword evidence="2" id="KW-0812">Transmembrane</keyword>
<keyword evidence="4" id="KW-1185">Reference proteome</keyword>
<evidence type="ECO:0000313" key="3">
    <source>
        <dbReference type="EMBL" id="ESK91841.1"/>
    </source>
</evidence>
<dbReference type="OrthoDB" id="10415949at2759"/>
<comment type="caution">
    <text evidence="3">The sequence shown here is derived from an EMBL/GenBank/DDBJ whole genome shotgun (WGS) entry which is preliminary data.</text>
</comment>
<reference evidence="3 4" key="1">
    <citation type="journal article" date="2014" name="BMC Genomics">
        <title>Genome and secretome analysis of the hemibiotrophic fungal pathogen, Moniliophthora roreri, which causes frosty pod rot disease of cacao: mechanisms of the biotrophic and necrotrophic phases.</title>
        <authorList>
            <person name="Meinhardt L.W."/>
            <person name="Costa G.G.L."/>
            <person name="Thomazella D.P.T."/>
            <person name="Teixeira P.J.P.L."/>
            <person name="Carazzolle M.F."/>
            <person name="Schuster S.C."/>
            <person name="Carlson J.E."/>
            <person name="Guiltinan M.J."/>
            <person name="Mieczkowski P."/>
            <person name="Farmer A."/>
            <person name="Ramaraj T."/>
            <person name="Crozier J."/>
            <person name="Davis R.E."/>
            <person name="Shao J."/>
            <person name="Melnick R.L."/>
            <person name="Pereira G.A.G."/>
            <person name="Bailey B.A."/>
        </authorList>
    </citation>
    <scope>NUCLEOTIDE SEQUENCE [LARGE SCALE GENOMIC DNA]</scope>
    <source>
        <strain evidence="3 4">MCA 2997</strain>
    </source>
</reference>
<name>V2XG90_MONRO</name>
<protein>
    <submittedName>
        <fullName evidence="3">Uncharacterized protein</fullName>
    </submittedName>
</protein>
<dbReference type="EMBL" id="AWSO01000318">
    <property type="protein sequence ID" value="ESK91841.1"/>
    <property type="molecule type" value="Genomic_DNA"/>
</dbReference>
<gene>
    <name evidence="3" type="ORF">Moror_10513</name>
</gene>
<evidence type="ECO:0000313" key="4">
    <source>
        <dbReference type="Proteomes" id="UP000017559"/>
    </source>
</evidence>
<dbReference type="AlphaFoldDB" id="V2XG90"/>
<dbReference type="KEGG" id="mrr:Moror_10513"/>
<evidence type="ECO:0000256" key="2">
    <source>
        <dbReference type="SAM" id="Phobius"/>
    </source>
</evidence>
<feature type="compositionally biased region" description="Basic residues" evidence="1">
    <location>
        <begin position="87"/>
        <end position="99"/>
    </location>
</feature>
<dbReference type="HOGENOM" id="CLU_2320965_0_0_1"/>